<accession>A0A7W9HKM3</accession>
<dbReference type="EMBL" id="JACHMO010000001">
    <property type="protein sequence ID" value="MBB5803955.1"/>
    <property type="molecule type" value="Genomic_DNA"/>
</dbReference>
<proteinExistence type="inferred from homology"/>
<feature type="domain" description="UspA" evidence="2">
    <location>
        <begin position="1"/>
        <end position="139"/>
    </location>
</feature>
<dbReference type="PRINTS" id="PR01438">
    <property type="entry name" value="UNVRSLSTRESS"/>
</dbReference>
<sequence>MSTPIVVGVDGSESALTAVRWAAEEAARRKAPLKLVHAFLLPTRGYPDMVVTGHEVRQAFEQQGNQWLEEAARTVRDVVPEVETSVVFERPAAALIAESRNARLVVLGSQGLGAVSGLLVGSVAVAVAQHGKCPVVVIHDDVPDAGPVVVGVDGSPASEEAIRFAFEEASLRDATLTALIAWTDLLVENPYATRLRVDRDEIEVQQRELLAERLAGWQQQYPDVSVERVVVRERPVRALLDAARNAQLLVVGSHGLGGFAGMFLGSTSQALVYHSPCPLMVVRSEA</sequence>
<evidence type="ECO:0000256" key="1">
    <source>
        <dbReference type="ARBA" id="ARBA00008791"/>
    </source>
</evidence>
<reference evidence="3 4" key="1">
    <citation type="submission" date="2020-08" db="EMBL/GenBank/DDBJ databases">
        <title>Sequencing the genomes of 1000 actinobacteria strains.</title>
        <authorList>
            <person name="Klenk H.-P."/>
        </authorList>
    </citation>
    <scope>NUCLEOTIDE SEQUENCE [LARGE SCALE GENOMIC DNA]</scope>
    <source>
        <strain evidence="3 4">DSM 45486</strain>
    </source>
</reference>
<evidence type="ECO:0000259" key="2">
    <source>
        <dbReference type="Pfam" id="PF00582"/>
    </source>
</evidence>
<organism evidence="3 4">
    <name type="scientific">Saccharothrix ecbatanensis</name>
    <dbReference type="NCBI Taxonomy" id="1105145"/>
    <lineage>
        <taxon>Bacteria</taxon>
        <taxon>Bacillati</taxon>
        <taxon>Actinomycetota</taxon>
        <taxon>Actinomycetes</taxon>
        <taxon>Pseudonocardiales</taxon>
        <taxon>Pseudonocardiaceae</taxon>
        <taxon>Saccharothrix</taxon>
    </lineage>
</organism>
<comment type="similarity">
    <text evidence="1">Belongs to the universal stress protein A family.</text>
</comment>
<name>A0A7W9HKM3_9PSEU</name>
<dbReference type="Pfam" id="PF00582">
    <property type="entry name" value="Usp"/>
    <property type="match status" value="2"/>
</dbReference>
<keyword evidence="4" id="KW-1185">Reference proteome</keyword>
<feature type="domain" description="UspA" evidence="2">
    <location>
        <begin position="147"/>
        <end position="283"/>
    </location>
</feature>
<evidence type="ECO:0000313" key="4">
    <source>
        <dbReference type="Proteomes" id="UP000552097"/>
    </source>
</evidence>
<dbReference type="RefSeq" id="WP_184921552.1">
    <property type="nucleotide sequence ID" value="NZ_JACHMO010000001.1"/>
</dbReference>
<dbReference type="InterPro" id="IPR006016">
    <property type="entry name" value="UspA"/>
</dbReference>
<dbReference type="InterPro" id="IPR006015">
    <property type="entry name" value="Universal_stress_UspA"/>
</dbReference>
<dbReference type="Proteomes" id="UP000552097">
    <property type="component" value="Unassembled WGS sequence"/>
</dbReference>
<dbReference type="AlphaFoldDB" id="A0A7W9HKM3"/>
<gene>
    <name evidence="3" type="ORF">F4560_003723</name>
</gene>
<dbReference type="PANTHER" id="PTHR46268:SF6">
    <property type="entry name" value="UNIVERSAL STRESS PROTEIN UP12"/>
    <property type="match status" value="1"/>
</dbReference>
<dbReference type="PANTHER" id="PTHR46268">
    <property type="entry name" value="STRESS RESPONSE PROTEIN NHAX"/>
    <property type="match status" value="1"/>
</dbReference>
<evidence type="ECO:0000313" key="3">
    <source>
        <dbReference type="EMBL" id="MBB5803955.1"/>
    </source>
</evidence>
<dbReference type="Gene3D" id="3.40.50.620">
    <property type="entry name" value="HUPs"/>
    <property type="match status" value="2"/>
</dbReference>
<comment type="caution">
    <text evidence="3">The sequence shown here is derived from an EMBL/GenBank/DDBJ whole genome shotgun (WGS) entry which is preliminary data.</text>
</comment>
<dbReference type="InterPro" id="IPR014729">
    <property type="entry name" value="Rossmann-like_a/b/a_fold"/>
</dbReference>
<protein>
    <submittedName>
        <fullName evidence="3">Nucleotide-binding universal stress UspA family protein</fullName>
    </submittedName>
</protein>
<dbReference type="SUPFAM" id="SSF52402">
    <property type="entry name" value="Adenine nucleotide alpha hydrolases-like"/>
    <property type="match status" value="2"/>
</dbReference>